<dbReference type="InterPro" id="IPR050523">
    <property type="entry name" value="AKR_Detox_Biosynth"/>
</dbReference>
<dbReference type="InterPro" id="IPR036812">
    <property type="entry name" value="NAD(P)_OxRdtase_dom_sf"/>
</dbReference>
<dbReference type="PRINTS" id="PR00069">
    <property type="entry name" value="ALDKETRDTASE"/>
</dbReference>
<protein>
    <submittedName>
        <fullName evidence="3">Aldo/keto reductase</fullName>
    </submittedName>
</protein>
<dbReference type="GO" id="GO:0016491">
    <property type="term" value="F:oxidoreductase activity"/>
    <property type="evidence" value="ECO:0007669"/>
    <property type="project" value="UniProtKB-KW"/>
</dbReference>
<dbReference type="InterPro" id="IPR023210">
    <property type="entry name" value="NADP_OxRdtase_dom"/>
</dbReference>
<accession>A0A2S8GSA2</accession>
<dbReference type="SUPFAM" id="SSF51430">
    <property type="entry name" value="NAD(P)-linked oxidoreductase"/>
    <property type="match status" value="1"/>
</dbReference>
<dbReference type="Proteomes" id="UP000237819">
    <property type="component" value="Unassembled WGS sequence"/>
</dbReference>
<gene>
    <name evidence="3" type="ORF">C5Y93_04510</name>
</gene>
<dbReference type="EMBL" id="PUHZ01000005">
    <property type="protein sequence ID" value="PQO47309.1"/>
    <property type="molecule type" value="Genomic_DNA"/>
</dbReference>
<dbReference type="AlphaFoldDB" id="A0A2S8GSA2"/>
<evidence type="ECO:0000313" key="3">
    <source>
        <dbReference type="EMBL" id="PQO47309.1"/>
    </source>
</evidence>
<evidence type="ECO:0000256" key="1">
    <source>
        <dbReference type="ARBA" id="ARBA00023002"/>
    </source>
</evidence>
<dbReference type="GO" id="GO:0005829">
    <property type="term" value="C:cytosol"/>
    <property type="evidence" value="ECO:0007669"/>
    <property type="project" value="TreeGrafter"/>
</dbReference>
<evidence type="ECO:0000259" key="2">
    <source>
        <dbReference type="Pfam" id="PF00248"/>
    </source>
</evidence>
<reference evidence="3 4" key="1">
    <citation type="submission" date="2018-02" db="EMBL/GenBank/DDBJ databases">
        <title>Comparative genomes isolates from brazilian mangrove.</title>
        <authorList>
            <person name="Araujo J.E."/>
            <person name="Taketani R.G."/>
            <person name="Silva M.C.P."/>
            <person name="Loureco M.V."/>
            <person name="Andreote F.D."/>
        </authorList>
    </citation>
    <scope>NUCLEOTIDE SEQUENCE [LARGE SCALE GENOMIC DNA]</scope>
    <source>
        <strain evidence="3 4">Nap-Phe MGV</strain>
    </source>
</reference>
<feature type="domain" description="NADP-dependent oxidoreductase" evidence="2">
    <location>
        <begin position="17"/>
        <end position="335"/>
    </location>
</feature>
<name>A0A2S8GSA2_9BACT</name>
<dbReference type="RefSeq" id="WP_105334198.1">
    <property type="nucleotide sequence ID" value="NZ_PUHZ01000005.1"/>
</dbReference>
<dbReference type="OrthoDB" id="9773828at2"/>
<dbReference type="Gene3D" id="3.20.20.100">
    <property type="entry name" value="NADP-dependent oxidoreductase domain"/>
    <property type="match status" value="1"/>
</dbReference>
<dbReference type="PANTHER" id="PTHR43364">
    <property type="entry name" value="NADH-SPECIFIC METHYLGLYOXAL REDUCTASE-RELATED"/>
    <property type="match status" value="1"/>
</dbReference>
<sequence length="342" mass="38089">MKTRPLGKSGIEASVVAFGAWAIGGWTWGGADEKESIAAIHAFLDAGGSLIDTAPVYGFGYSEEVVGKAIADRRDKVVLATKCSMRWDLSEQQKERAAKRFSTTKDNVDWSGEKTAESFDVYIYSGRDGIREEVERSLKRLQTDVIDLYQTHWQMDATPIEERMGALEELKQEGKIRAIGVSNANPKQIDEYQKFGQIDSDQEKYSMLDRGMEEKNLAKCAADDIAFLAYSPLAQGLLTGKITPEREYGEGDQRRFKERFKPYNVRKVMAMLEQMQPIAVRHKISLAQLTMAWTLTQRGCSHVLCGARTPQQAIDNAGAGEVELAAEEIAVIRTAVESYDGI</sequence>
<proteinExistence type="predicted"/>
<evidence type="ECO:0000313" key="4">
    <source>
        <dbReference type="Proteomes" id="UP000237819"/>
    </source>
</evidence>
<organism evidence="3 4">
    <name type="scientific">Blastopirellula marina</name>
    <dbReference type="NCBI Taxonomy" id="124"/>
    <lineage>
        <taxon>Bacteria</taxon>
        <taxon>Pseudomonadati</taxon>
        <taxon>Planctomycetota</taxon>
        <taxon>Planctomycetia</taxon>
        <taxon>Pirellulales</taxon>
        <taxon>Pirellulaceae</taxon>
        <taxon>Blastopirellula</taxon>
    </lineage>
</organism>
<dbReference type="PANTHER" id="PTHR43364:SF4">
    <property type="entry name" value="NAD(P)-LINKED OXIDOREDUCTASE SUPERFAMILY PROTEIN"/>
    <property type="match status" value="1"/>
</dbReference>
<dbReference type="InterPro" id="IPR020471">
    <property type="entry name" value="AKR"/>
</dbReference>
<keyword evidence="1" id="KW-0560">Oxidoreductase</keyword>
<comment type="caution">
    <text evidence="3">The sequence shown here is derived from an EMBL/GenBank/DDBJ whole genome shotgun (WGS) entry which is preliminary data.</text>
</comment>
<dbReference type="Pfam" id="PF00248">
    <property type="entry name" value="Aldo_ket_red"/>
    <property type="match status" value="1"/>
</dbReference>
<dbReference type="CDD" id="cd19149">
    <property type="entry name" value="AKR_AKR11B2"/>
    <property type="match status" value="1"/>
</dbReference>